<reference evidence="1" key="1">
    <citation type="submission" date="2017-05" db="UniProtKB">
        <authorList>
            <consortium name="EnsemblMetazoa"/>
        </authorList>
    </citation>
    <scope>IDENTIFICATION</scope>
</reference>
<dbReference type="InParanoid" id="A0A1X7SEE3"/>
<proteinExistence type="predicted"/>
<dbReference type="EnsemblMetazoa" id="Aqu2.1.00428_001">
    <property type="protein sequence ID" value="Aqu2.1.00428_001"/>
    <property type="gene ID" value="Aqu2.1.00428"/>
</dbReference>
<name>A0A1X7SEE3_AMPQE</name>
<accession>A0A1X7SEE3</accession>
<evidence type="ECO:0000313" key="1">
    <source>
        <dbReference type="EnsemblMetazoa" id="Aqu2.1.00428_001"/>
    </source>
</evidence>
<protein>
    <submittedName>
        <fullName evidence="1">Uncharacterized protein</fullName>
    </submittedName>
</protein>
<organism evidence="1">
    <name type="scientific">Amphimedon queenslandica</name>
    <name type="common">Sponge</name>
    <dbReference type="NCBI Taxonomy" id="400682"/>
    <lineage>
        <taxon>Eukaryota</taxon>
        <taxon>Metazoa</taxon>
        <taxon>Porifera</taxon>
        <taxon>Demospongiae</taxon>
        <taxon>Heteroscleromorpha</taxon>
        <taxon>Haplosclerida</taxon>
        <taxon>Niphatidae</taxon>
        <taxon>Amphimedon</taxon>
    </lineage>
</organism>
<sequence length="69" mass="7932">MNPVPYRADYFGHKLHLDQNEKLIMYGVTHVCAIDGFSGKIVSFLSMPIKNNIEIYANLYRPIILDYGL</sequence>
<dbReference type="AlphaFoldDB" id="A0A1X7SEE3"/>